<dbReference type="SUPFAM" id="SSF52540">
    <property type="entry name" value="P-loop containing nucleoside triphosphate hydrolases"/>
    <property type="match status" value="1"/>
</dbReference>
<accession>A0A645JI60</accession>
<evidence type="ECO:0000256" key="1">
    <source>
        <dbReference type="ARBA" id="ARBA00022448"/>
    </source>
</evidence>
<sequence length="164" mass="18560">MRGNIAFALKATKQYHGQKQEIDPWIALAGLTEFADNYPHQLSGGMRQRAALVRALAVSPDVLLLDEPLGALDSFTRMTLQDELIRLWQARGSTMIMVTHDVDEAIYLSRRIILMSPRPGRISRVLEVPMSYPRNRASGDFTALRAQILKLMDFARDTQVEYSI</sequence>
<dbReference type="PANTHER" id="PTHR42788:SF13">
    <property type="entry name" value="ALIPHATIC SULFONATES IMPORT ATP-BINDING PROTEIN SSUB"/>
    <property type="match status" value="1"/>
</dbReference>
<gene>
    <name evidence="3" type="primary">ssuB_40</name>
    <name evidence="3" type="ORF">SDC9_211133</name>
</gene>
<keyword evidence="3" id="KW-0378">Hydrolase</keyword>
<dbReference type="GO" id="GO:0016887">
    <property type="term" value="F:ATP hydrolysis activity"/>
    <property type="evidence" value="ECO:0007669"/>
    <property type="project" value="InterPro"/>
</dbReference>
<evidence type="ECO:0000313" key="3">
    <source>
        <dbReference type="EMBL" id="MPN63375.1"/>
    </source>
</evidence>
<dbReference type="InterPro" id="IPR003439">
    <property type="entry name" value="ABC_transporter-like_ATP-bd"/>
</dbReference>
<name>A0A645JI60_9ZZZZ</name>
<dbReference type="Pfam" id="PF00005">
    <property type="entry name" value="ABC_tran"/>
    <property type="match status" value="1"/>
</dbReference>
<organism evidence="3">
    <name type="scientific">bioreactor metagenome</name>
    <dbReference type="NCBI Taxonomy" id="1076179"/>
    <lineage>
        <taxon>unclassified sequences</taxon>
        <taxon>metagenomes</taxon>
        <taxon>ecological metagenomes</taxon>
    </lineage>
</organism>
<keyword evidence="3" id="KW-0547">Nucleotide-binding</keyword>
<dbReference type="InterPro" id="IPR050166">
    <property type="entry name" value="ABC_transporter_ATP-bind"/>
</dbReference>
<keyword evidence="1" id="KW-0813">Transport</keyword>
<protein>
    <submittedName>
        <fullName evidence="3">Aliphatic sulfonates import ATP-binding protein SsuB</fullName>
        <ecNumber evidence="3">3.6.3.-</ecNumber>
    </submittedName>
</protein>
<evidence type="ECO:0000259" key="2">
    <source>
        <dbReference type="Pfam" id="PF00005"/>
    </source>
</evidence>
<dbReference type="AlphaFoldDB" id="A0A645JI60"/>
<dbReference type="Gene3D" id="3.40.50.300">
    <property type="entry name" value="P-loop containing nucleotide triphosphate hydrolases"/>
    <property type="match status" value="1"/>
</dbReference>
<comment type="caution">
    <text evidence="3">The sequence shown here is derived from an EMBL/GenBank/DDBJ whole genome shotgun (WGS) entry which is preliminary data.</text>
</comment>
<dbReference type="EC" id="3.6.3.-" evidence="3"/>
<proteinExistence type="predicted"/>
<dbReference type="PANTHER" id="PTHR42788">
    <property type="entry name" value="TAURINE IMPORT ATP-BINDING PROTEIN-RELATED"/>
    <property type="match status" value="1"/>
</dbReference>
<feature type="domain" description="ABC transporter" evidence="2">
    <location>
        <begin position="17"/>
        <end position="69"/>
    </location>
</feature>
<dbReference type="InterPro" id="IPR027417">
    <property type="entry name" value="P-loop_NTPase"/>
</dbReference>
<dbReference type="EMBL" id="VSSQ01142706">
    <property type="protein sequence ID" value="MPN63375.1"/>
    <property type="molecule type" value="Genomic_DNA"/>
</dbReference>
<reference evidence="3" key="1">
    <citation type="submission" date="2019-08" db="EMBL/GenBank/DDBJ databases">
        <authorList>
            <person name="Kucharzyk K."/>
            <person name="Murdoch R.W."/>
            <person name="Higgins S."/>
            <person name="Loffler F."/>
        </authorList>
    </citation>
    <scope>NUCLEOTIDE SEQUENCE</scope>
</reference>
<keyword evidence="3" id="KW-0067">ATP-binding</keyword>
<dbReference type="GO" id="GO:0005524">
    <property type="term" value="F:ATP binding"/>
    <property type="evidence" value="ECO:0007669"/>
    <property type="project" value="UniProtKB-KW"/>
</dbReference>